<name>A0A6B8KL59_9HYPH</name>
<accession>A0A6B8KL59</accession>
<dbReference type="OrthoDB" id="8235244at2"/>
<dbReference type="KEGG" id="mhey:H2LOC_018475"/>
<reference evidence="1 2" key="1">
    <citation type="submission" date="2019-11" db="EMBL/GenBank/DDBJ databases">
        <title>The genome sequence of Methylocystis heyeri.</title>
        <authorList>
            <person name="Oshkin I.Y."/>
            <person name="Miroshnikov K."/>
            <person name="Dedysh S.N."/>
        </authorList>
    </citation>
    <scope>NUCLEOTIDE SEQUENCE [LARGE SCALE GENOMIC DNA]</scope>
    <source>
        <strain evidence="1 2">H2</strain>
    </source>
</reference>
<protein>
    <submittedName>
        <fullName evidence="1">Uncharacterized protein</fullName>
    </submittedName>
</protein>
<dbReference type="EMBL" id="CP046052">
    <property type="protein sequence ID" value="QGM47510.1"/>
    <property type="molecule type" value="Genomic_DNA"/>
</dbReference>
<evidence type="ECO:0000313" key="2">
    <source>
        <dbReference type="Proteomes" id="UP000309061"/>
    </source>
</evidence>
<organism evidence="1 2">
    <name type="scientific">Methylocystis heyeri</name>
    <dbReference type="NCBI Taxonomy" id="391905"/>
    <lineage>
        <taxon>Bacteria</taxon>
        <taxon>Pseudomonadati</taxon>
        <taxon>Pseudomonadota</taxon>
        <taxon>Alphaproteobacteria</taxon>
        <taxon>Hyphomicrobiales</taxon>
        <taxon>Methylocystaceae</taxon>
        <taxon>Methylocystis</taxon>
    </lineage>
</organism>
<proteinExistence type="predicted"/>
<dbReference type="AlphaFoldDB" id="A0A6B8KL59"/>
<keyword evidence="2" id="KW-1185">Reference proteome</keyword>
<evidence type="ECO:0000313" key="1">
    <source>
        <dbReference type="EMBL" id="QGM47510.1"/>
    </source>
</evidence>
<dbReference type="Proteomes" id="UP000309061">
    <property type="component" value="Chromosome"/>
</dbReference>
<gene>
    <name evidence="1" type="ORF">H2LOC_018475</name>
</gene>
<sequence length="114" mass="12504">MLRLFPALAVIALAVVALYQRNQASLRLRGEPTVADLQIAYDAEVSSGEDALHDKNLKIVGAQCAAESGEAFSCQVGFVKTDEESERIYLDAALVQRKNEGGWKLLRGLCRRLL</sequence>
<dbReference type="RefSeq" id="WP_136497254.1">
    <property type="nucleotide sequence ID" value="NZ_CP046052.1"/>
</dbReference>